<accession>A0A9P8QIJ4</accession>
<dbReference type="InterPro" id="IPR011600">
    <property type="entry name" value="Pept_C14_caspase"/>
</dbReference>
<name>A0A9P8QIJ4_9HYPO</name>
<dbReference type="GO" id="GO:0005737">
    <property type="term" value="C:cytoplasm"/>
    <property type="evidence" value="ECO:0007669"/>
    <property type="project" value="TreeGrafter"/>
</dbReference>
<comment type="similarity">
    <text evidence="1">Belongs to the peptidase C14B family.</text>
</comment>
<evidence type="ECO:0000313" key="4">
    <source>
        <dbReference type="Proteomes" id="UP000827724"/>
    </source>
</evidence>
<reference evidence="3" key="1">
    <citation type="submission" date="2021-08" db="EMBL/GenBank/DDBJ databases">
        <title>Chromosome-Level Trichoderma cornu-damae using Hi-C Data.</title>
        <authorList>
            <person name="Kim C.S."/>
        </authorList>
    </citation>
    <scope>NUCLEOTIDE SEQUENCE</scope>
    <source>
        <strain evidence="3">KA19-0412C</strain>
    </source>
</reference>
<dbReference type="PANTHER" id="PTHR48104">
    <property type="entry name" value="METACASPASE-4"/>
    <property type="match status" value="1"/>
</dbReference>
<dbReference type="EMBL" id="JAIWOZ010000007">
    <property type="protein sequence ID" value="KAH6603227.1"/>
    <property type="molecule type" value="Genomic_DNA"/>
</dbReference>
<comment type="caution">
    <text evidence="3">The sequence shown here is derived from an EMBL/GenBank/DDBJ whole genome shotgun (WGS) entry which is preliminary data.</text>
</comment>
<proteinExistence type="inferred from homology"/>
<evidence type="ECO:0000256" key="1">
    <source>
        <dbReference type="ARBA" id="ARBA00009005"/>
    </source>
</evidence>
<dbReference type="Proteomes" id="UP000827724">
    <property type="component" value="Unassembled WGS sequence"/>
</dbReference>
<dbReference type="OrthoDB" id="3223806at2759"/>
<dbReference type="Gene3D" id="3.40.50.1460">
    <property type="match status" value="1"/>
</dbReference>
<organism evidence="3 4">
    <name type="scientific">Trichoderma cornu-damae</name>
    <dbReference type="NCBI Taxonomy" id="654480"/>
    <lineage>
        <taxon>Eukaryota</taxon>
        <taxon>Fungi</taxon>
        <taxon>Dikarya</taxon>
        <taxon>Ascomycota</taxon>
        <taxon>Pezizomycotina</taxon>
        <taxon>Sordariomycetes</taxon>
        <taxon>Hypocreomycetidae</taxon>
        <taxon>Hypocreales</taxon>
        <taxon>Hypocreaceae</taxon>
        <taxon>Trichoderma</taxon>
    </lineage>
</organism>
<dbReference type="AlphaFoldDB" id="A0A9P8QIJ4"/>
<gene>
    <name evidence="3" type="ORF">Trco_008002</name>
</gene>
<evidence type="ECO:0000259" key="2">
    <source>
        <dbReference type="Pfam" id="PF00656"/>
    </source>
</evidence>
<dbReference type="Pfam" id="PF00656">
    <property type="entry name" value="Peptidase_C14"/>
    <property type="match status" value="1"/>
</dbReference>
<dbReference type="InterPro" id="IPR050452">
    <property type="entry name" value="Metacaspase"/>
</dbReference>
<protein>
    <recommendedName>
        <fullName evidence="2">Peptidase C14 caspase domain-containing protein</fullName>
    </recommendedName>
</protein>
<dbReference type="PANTHER" id="PTHR48104:SF30">
    <property type="entry name" value="METACASPASE-1"/>
    <property type="match status" value="1"/>
</dbReference>
<evidence type="ECO:0000313" key="3">
    <source>
        <dbReference type="EMBL" id="KAH6603227.1"/>
    </source>
</evidence>
<keyword evidence="4" id="KW-1185">Reference proteome</keyword>
<feature type="domain" description="Peptidase C14 caspase" evidence="2">
    <location>
        <begin position="10"/>
        <end position="293"/>
    </location>
</feature>
<dbReference type="GO" id="GO:0006508">
    <property type="term" value="P:proteolysis"/>
    <property type="evidence" value="ECO:0007669"/>
    <property type="project" value="InterPro"/>
</dbReference>
<dbReference type="GO" id="GO:0004197">
    <property type="term" value="F:cysteine-type endopeptidase activity"/>
    <property type="evidence" value="ECO:0007669"/>
    <property type="project" value="InterPro"/>
</dbReference>
<sequence length="683" mass="75308">MADPTPLRARHWAVLIGLDFYVNQKCLGGAVRDVSNAKEYLEAGPEHVDIAMLTATAPRDPGSRLPLEDGDSWPTRANVKAKLERVIRNARAGELVYIHYSGHGARRGCRNKFAHPSGNVAFVLFEADEHGESYFMGLNLAYYIDQMVKRGLLVTLVLDCCFSGSVLRTDGVRGLGVRSVDYDPAVEAASSSALGAELLGFCSPRGSFRDFVLPRDQWLVNPDGYTILSACGPHETAHELELGTGERRGALSYFLMEALHALRMRNAAATNESLYEHMRVRFHASWPQQTPMRYGNTDFSFFGGPAAGPSTSLVRVYVRDGSLRLDAGEAHGVHRGDRYVLRPPGPSMDGVGQPGRRPITARADAVRCLTSSLAQIEPEEAEREIRSGWKEGWQAKPVDSLSHRKISVRLLADVATQSRRDVAPEDERYLHLCTSERDTKACMYNVVVNDRGDYEILDGSMARIDGLPAIPSSGGRGAGQSLMDTLRHVSKFKYAEGIENATPDGSFEDTFSLVASVDGGKPGNLRVFDVRHGDTWRLEIQNKSKAALYLALFDFTPSWKVQNLLLAAGDSGFRVVEPDAKVHLPLKMKVPESLQAQHRRRCEDVIKVFITSRATSFPSLILPSLSSLREEHHRGGVHEADDALSKLVADLTASARGDDDDARPDKWATRSFVIRTNLEEQSL</sequence>